<dbReference type="PANTHER" id="PTHR10534">
    <property type="entry name" value="PYRIDOXAL KINASE"/>
    <property type="match status" value="1"/>
</dbReference>
<dbReference type="AlphaFoldDB" id="A0A2U2ATH7"/>
<name>A0A2U2ATH7_9GAMM</name>
<dbReference type="EC" id="2.7.1.35" evidence="1"/>
<keyword evidence="2" id="KW-0808">Transferase</keyword>
<comment type="caution">
    <text evidence="7">The sequence shown here is derived from an EMBL/GenBank/DDBJ whole genome shotgun (WGS) entry which is preliminary data.</text>
</comment>
<dbReference type="GO" id="GO:0008478">
    <property type="term" value="F:pyridoxal kinase activity"/>
    <property type="evidence" value="ECO:0007669"/>
    <property type="project" value="UniProtKB-EC"/>
</dbReference>
<organism evidence="7 9">
    <name type="scientific">Ignatzschineria cameli</name>
    <dbReference type="NCBI Taxonomy" id="2182793"/>
    <lineage>
        <taxon>Bacteria</taxon>
        <taxon>Pseudomonadati</taxon>
        <taxon>Pseudomonadota</taxon>
        <taxon>Gammaproteobacteria</taxon>
        <taxon>Cardiobacteriales</taxon>
        <taxon>Ignatzschineriaceae</taxon>
        <taxon>Ignatzschineria</taxon>
    </lineage>
</organism>
<dbReference type="Gene3D" id="3.40.1190.20">
    <property type="match status" value="1"/>
</dbReference>
<evidence type="ECO:0000313" key="8">
    <source>
        <dbReference type="EMBL" id="PWD93690.1"/>
    </source>
</evidence>
<sequence>MMTDRSNKQRLRPHEQKDHHEILLVGDFAGVGKVSFSVMTPLLTAKNRTLSCLPTAVVSNSFDYGDAVVYELTDYMAQTLEIWQKHQFQFDLLITGFLFSQAQVAIIKRLIAEQEKPPFLIADPIMGDWGELYSGLSHELVAGMRDIVALADLIIPNLTEALLILGEEQAYHHVTEAKVYDWLKSLHEMGAQSILITSVKILDQFYIFGYCAREDHYFKIPYQMIPIHFGGTGDIFTALITNALLTQPELSLERVVTHAAKVVSAILEQEETYPKEKIDEVYFQRYLNELRAMIPLEEMVD</sequence>
<evidence type="ECO:0000256" key="3">
    <source>
        <dbReference type="ARBA" id="ARBA00022741"/>
    </source>
</evidence>
<dbReference type="GO" id="GO:0005829">
    <property type="term" value="C:cytosol"/>
    <property type="evidence" value="ECO:0007669"/>
    <property type="project" value="TreeGrafter"/>
</dbReference>
<dbReference type="Proteomes" id="UP000245059">
    <property type="component" value="Unassembled WGS sequence"/>
</dbReference>
<evidence type="ECO:0000313" key="7">
    <source>
        <dbReference type="EMBL" id="PWD87996.1"/>
    </source>
</evidence>
<dbReference type="GO" id="GO:0005524">
    <property type="term" value="F:ATP binding"/>
    <property type="evidence" value="ECO:0007669"/>
    <property type="project" value="UniProtKB-KW"/>
</dbReference>
<dbReference type="RefSeq" id="WP_109201015.1">
    <property type="nucleotide sequence ID" value="NZ_QEWS01000002.1"/>
</dbReference>
<proteinExistence type="predicted"/>
<evidence type="ECO:0000259" key="6">
    <source>
        <dbReference type="Pfam" id="PF08543"/>
    </source>
</evidence>
<dbReference type="Proteomes" id="UP000245217">
    <property type="component" value="Unassembled WGS sequence"/>
</dbReference>
<gene>
    <name evidence="7" type="ORF">DC077_01575</name>
    <name evidence="8" type="ORF">DC078_02330</name>
</gene>
<dbReference type="InterPro" id="IPR004625">
    <property type="entry name" value="PyrdxlKinase"/>
</dbReference>
<dbReference type="Pfam" id="PF08543">
    <property type="entry name" value="Phos_pyr_kin"/>
    <property type="match status" value="1"/>
</dbReference>
<dbReference type="SUPFAM" id="SSF53613">
    <property type="entry name" value="Ribokinase-like"/>
    <property type="match status" value="1"/>
</dbReference>
<reference evidence="7" key="1">
    <citation type="journal article" date="2018" name="Genome Announc.">
        <title>Ignatzschineria cameli sp. nov., isolated from necrotic foot tissue of dromedaries (Camelus dromedarius) and associated maggots (Wohlfahrtia species) in Dubai.</title>
        <authorList>
            <person name="Tsang C.C."/>
            <person name="Tang J.Y."/>
            <person name="Fong J.Y."/>
            <person name="Kinne J."/>
            <person name="Lee H.H."/>
            <person name="Joseph M."/>
            <person name="Jose S."/>
            <person name="Schuster R.K."/>
            <person name="Tang Y."/>
            <person name="Sivakumar S."/>
            <person name="Chen J.H."/>
            <person name="Teng J.L."/>
            <person name="Lau S.K."/>
            <person name="Wernery U."/>
            <person name="Woo P.C."/>
        </authorList>
    </citation>
    <scope>NUCLEOTIDE SEQUENCE</scope>
    <source>
        <strain evidence="7">UAE-HKU57</strain>
        <strain evidence="8">UAE-HKU58</strain>
    </source>
</reference>
<evidence type="ECO:0000313" key="9">
    <source>
        <dbReference type="Proteomes" id="UP000245059"/>
    </source>
</evidence>
<dbReference type="EMBL" id="QEWV01000002">
    <property type="protein sequence ID" value="PWD93690.1"/>
    <property type="molecule type" value="Genomic_DNA"/>
</dbReference>
<evidence type="ECO:0000256" key="4">
    <source>
        <dbReference type="ARBA" id="ARBA00022777"/>
    </source>
</evidence>
<evidence type="ECO:0000256" key="1">
    <source>
        <dbReference type="ARBA" id="ARBA00012104"/>
    </source>
</evidence>
<keyword evidence="5" id="KW-0067">ATP-binding</keyword>
<protein>
    <recommendedName>
        <fullName evidence="1">pyridoxal kinase</fullName>
        <ecNumber evidence="1">2.7.1.35</ecNumber>
    </recommendedName>
</protein>
<keyword evidence="4 7" id="KW-0418">Kinase</keyword>
<accession>A0A2U2ATH7</accession>
<keyword evidence="3" id="KW-0547">Nucleotide-binding</keyword>
<dbReference type="GO" id="GO:0009443">
    <property type="term" value="P:pyridoxal 5'-phosphate salvage"/>
    <property type="evidence" value="ECO:0007669"/>
    <property type="project" value="InterPro"/>
</dbReference>
<evidence type="ECO:0000256" key="2">
    <source>
        <dbReference type="ARBA" id="ARBA00022679"/>
    </source>
</evidence>
<evidence type="ECO:0000313" key="10">
    <source>
        <dbReference type="Proteomes" id="UP000245217"/>
    </source>
</evidence>
<dbReference type="PANTHER" id="PTHR10534:SF2">
    <property type="entry name" value="PYRIDOXAL KINASE"/>
    <property type="match status" value="1"/>
</dbReference>
<feature type="domain" description="Pyridoxamine kinase/Phosphomethylpyrimidine kinase" evidence="6">
    <location>
        <begin position="87"/>
        <end position="270"/>
    </location>
</feature>
<dbReference type="InterPro" id="IPR029056">
    <property type="entry name" value="Ribokinase-like"/>
</dbReference>
<dbReference type="EMBL" id="QEWW01000001">
    <property type="protein sequence ID" value="PWD87996.1"/>
    <property type="molecule type" value="Genomic_DNA"/>
</dbReference>
<keyword evidence="10" id="KW-1185">Reference proteome</keyword>
<evidence type="ECO:0000256" key="5">
    <source>
        <dbReference type="ARBA" id="ARBA00022840"/>
    </source>
</evidence>
<dbReference type="InterPro" id="IPR013749">
    <property type="entry name" value="PM/HMP-P_kinase-1"/>
</dbReference>
<dbReference type="OrthoDB" id="9800808at2"/>
<reference evidence="9 10" key="2">
    <citation type="submission" date="2018-05" db="EMBL/GenBank/DDBJ databases">
        <title>Ignatzschineria dubaiensis sp. nov., isolated from necrotic foot tissues of dromedaries (Camelus dromedarius) and associated maggots in Dubai, United Arab Emirates.</title>
        <authorList>
            <person name="Tsang C.C."/>
            <person name="Tang J.Y.M."/>
            <person name="Fong J.Y.H."/>
            <person name="Kinne J."/>
            <person name="Lee H.H."/>
            <person name="Joseph M."/>
            <person name="Jose S."/>
            <person name="Schuster R.K."/>
            <person name="Tang Y."/>
            <person name="Sivakumar S."/>
            <person name="Chen J.H.K."/>
            <person name="Teng J.L.L."/>
            <person name="Lau S.K.P."/>
            <person name="Wernery U."/>
            <person name="Woo P.C.Y."/>
        </authorList>
    </citation>
    <scope>NUCLEOTIDE SEQUENCE [LARGE SCALE GENOMIC DNA]</scope>
    <source>
        <strain evidence="9">UAE-HKU57</strain>
        <strain evidence="10">UAE-HKU58</strain>
    </source>
</reference>